<dbReference type="EMBL" id="SRLC01000001">
    <property type="protein sequence ID" value="TGE23777.1"/>
    <property type="molecule type" value="Genomic_DNA"/>
</dbReference>
<dbReference type="Proteomes" id="UP000297549">
    <property type="component" value="Unassembled WGS sequence"/>
</dbReference>
<proteinExistence type="predicted"/>
<name>A0A4Z0Q1C0_9BACT</name>
<dbReference type="OrthoDB" id="877253at2"/>
<sequence length="176" mass="20673">MEAQDNRKYFVSWYRLDGQDRYLIWWTGDYNDAVWVDAKRQIPVFTTIGQAQDFARQRGIPLETAEPELQNLDWVKHWLQHPTSAINTEECLMGWNFFIDVADGTGRPFAGQRGKIRKAWRGKIYDKLFFGTSTGMLLAPEGTARYIPRWNKAEKKFLAKVLTQGLRIFREHMQLL</sequence>
<organism evidence="1 2">
    <name type="scientific">Hymenobacter aquaticus</name>
    <dbReference type="NCBI Taxonomy" id="1867101"/>
    <lineage>
        <taxon>Bacteria</taxon>
        <taxon>Pseudomonadati</taxon>
        <taxon>Bacteroidota</taxon>
        <taxon>Cytophagia</taxon>
        <taxon>Cytophagales</taxon>
        <taxon>Hymenobacteraceae</taxon>
        <taxon>Hymenobacter</taxon>
    </lineage>
</organism>
<evidence type="ECO:0000313" key="1">
    <source>
        <dbReference type="EMBL" id="TGE23777.1"/>
    </source>
</evidence>
<dbReference type="RefSeq" id="WP_135460698.1">
    <property type="nucleotide sequence ID" value="NZ_SRLC01000001.1"/>
</dbReference>
<evidence type="ECO:0000313" key="2">
    <source>
        <dbReference type="Proteomes" id="UP000297549"/>
    </source>
</evidence>
<dbReference type="AlphaFoldDB" id="A0A4Z0Q1C0"/>
<accession>A0A4Z0Q1C0</accession>
<keyword evidence="2" id="KW-1185">Reference proteome</keyword>
<reference evidence="1 2" key="1">
    <citation type="submission" date="2019-04" db="EMBL/GenBank/DDBJ databases">
        <authorList>
            <person name="Feng G."/>
            <person name="Zhang J."/>
            <person name="Zhu H."/>
        </authorList>
    </citation>
    <scope>NUCLEOTIDE SEQUENCE [LARGE SCALE GENOMIC DNA]</scope>
    <source>
        <strain evidence="1 2">JCM 31653</strain>
    </source>
</reference>
<gene>
    <name evidence="1" type="ORF">E5K00_00755</name>
</gene>
<protein>
    <submittedName>
        <fullName evidence="1">Uncharacterized protein</fullName>
    </submittedName>
</protein>
<comment type="caution">
    <text evidence="1">The sequence shown here is derived from an EMBL/GenBank/DDBJ whole genome shotgun (WGS) entry which is preliminary data.</text>
</comment>